<evidence type="ECO:0000256" key="4">
    <source>
        <dbReference type="ARBA" id="ARBA00022833"/>
    </source>
</evidence>
<feature type="compositionally biased region" description="Polar residues" evidence="6">
    <location>
        <begin position="21"/>
        <end position="46"/>
    </location>
</feature>
<dbReference type="PANTHER" id="PTHR23234:SF10">
    <property type="entry name" value="RIKEN CDNA 6720489N17 GENE-RELATED"/>
    <property type="match status" value="1"/>
</dbReference>
<feature type="domain" description="C2H2-type" evidence="7">
    <location>
        <begin position="309"/>
        <end position="336"/>
    </location>
</feature>
<feature type="compositionally biased region" description="Polar residues" evidence="6">
    <location>
        <begin position="138"/>
        <end position="149"/>
    </location>
</feature>
<feature type="region of interest" description="Disordered" evidence="6">
    <location>
        <begin position="88"/>
        <end position="152"/>
    </location>
</feature>
<name>A0AAV4BUL3_9GAST</name>
<evidence type="ECO:0000256" key="2">
    <source>
        <dbReference type="ARBA" id="ARBA00022737"/>
    </source>
</evidence>
<dbReference type="InterPro" id="IPR036236">
    <property type="entry name" value="Znf_C2H2_sf"/>
</dbReference>
<accession>A0AAV4BUL3</accession>
<dbReference type="Gene3D" id="3.30.160.60">
    <property type="entry name" value="Classic Zinc Finger"/>
    <property type="match status" value="8"/>
</dbReference>
<keyword evidence="3 5" id="KW-0863">Zinc-finger</keyword>
<dbReference type="SMART" id="SM00355">
    <property type="entry name" value="ZnF_C2H2"/>
    <property type="match status" value="8"/>
</dbReference>
<dbReference type="GO" id="GO:0008270">
    <property type="term" value="F:zinc ion binding"/>
    <property type="evidence" value="ECO:0007669"/>
    <property type="project" value="UniProtKB-KW"/>
</dbReference>
<proteinExistence type="predicted"/>
<organism evidence="8 9">
    <name type="scientific">Plakobranchus ocellatus</name>
    <dbReference type="NCBI Taxonomy" id="259542"/>
    <lineage>
        <taxon>Eukaryota</taxon>
        <taxon>Metazoa</taxon>
        <taxon>Spiralia</taxon>
        <taxon>Lophotrochozoa</taxon>
        <taxon>Mollusca</taxon>
        <taxon>Gastropoda</taxon>
        <taxon>Heterobranchia</taxon>
        <taxon>Euthyneura</taxon>
        <taxon>Panpulmonata</taxon>
        <taxon>Sacoglossa</taxon>
        <taxon>Placobranchoidea</taxon>
        <taxon>Plakobranchidae</taxon>
        <taxon>Plakobranchus</taxon>
    </lineage>
</organism>
<sequence length="776" mass="87125">MDAAHDIAHQQLCLHQKDLSQENSIPSSEEAKQSSSNGSIGTQKSSFDAKEVAIQANDYEIERKFSQLPARKRYIPLKFSDYRVFDGSSQGEIKKGNQEEEEEEDTDSTFKPLRSIEKKVKKAPRRRGRPRKNVGASVSVQEDVGSSDNQPEEIDGKAAIIKVPAGFKCSLCGHVFTLRGNAKSHLITHTDRRPFICDFEGCGKKLRTKEALRRHQLSHLGIKMFECNICRKKLSTNISLQEHMTVHSGEKPLTCPVCGRKFRQKTVMNRHIVTHSTNKPYACTVCGKRFSMKVYVKSHMKTHTGERPFTCETCSKSFAHASDLKRHKIIHTGEKPYACSICSMRYNDVSSRKRHEREHQTGQQYLCTMCNQRFSRAGHLRAHLVKVHNMGSNGLYEVHSVEKETQDGWPPGSRQPKYVSLLPTSHFKLVAQKEQAEKHDEEAKGNLAQTMQLLVGSPDSSLNSDANASSYVKDSSQIQEKVEKNVDNIELSVFDPALERLDMLQPGYTYKIIDHPNSSNILEFRLEESDAVKAENAAGFNLANAPGETSFTVIKEEGSDTLMVIQQEAGQNKTAAEIHEQQQVKTASEPTNSSNHWQVCVGVDPSDIQSDSDQTQAILDHDTGHEKVKADMKACLGDSNLLDSGVYNVEEGSNPCLSDVTNESEEVNTKNISASLMPMQAISEDALKYINHPDLTSQDYYNWLSTFTEQCKVLPLPLQKDMFQRISQVQKTITDFMALPSGVITDKNNFKVLMSITKDLSDIMSNHLMLMYQKLS</sequence>
<feature type="domain" description="C2H2-type" evidence="7">
    <location>
        <begin position="225"/>
        <end position="252"/>
    </location>
</feature>
<feature type="domain" description="C2H2-type" evidence="7">
    <location>
        <begin position="167"/>
        <end position="194"/>
    </location>
</feature>
<feature type="domain" description="C2H2-type" evidence="7">
    <location>
        <begin position="281"/>
        <end position="308"/>
    </location>
</feature>
<feature type="compositionally biased region" description="Basic residues" evidence="6">
    <location>
        <begin position="119"/>
        <end position="132"/>
    </location>
</feature>
<dbReference type="Proteomes" id="UP000735302">
    <property type="component" value="Unassembled WGS sequence"/>
</dbReference>
<dbReference type="InterPro" id="IPR013087">
    <property type="entry name" value="Znf_C2H2_type"/>
</dbReference>
<feature type="domain" description="C2H2-type" evidence="7">
    <location>
        <begin position="365"/>
        <end position="388"/>
    </location>
</feature>
<dbReference type="GO" id="GO:0005694">
    <property type="term" value="C:chromosome"/>
    <property type="evidence" value="ECO:0007669"/>
    <property type="project" value="UniProtKB-ARBA"/>
</dbReference>
<comment type="caution">
    <text evidence="8">The sequence shown here is derived from an EMBL/GenBank/DDBJ whole genome shotgun (WGS) entry which is preliminary data.</text>
</comment>
<dbReference type="FunFam" id="3.30.160.60:FF:001177">
    <property type="entry name" value="Zinc finger protein 33A"/>
    <property type="match status" value="1"/>
</dbReference>
<dbReference type="PANTHER" id="PTHR23234">
    <property type="entry name" value="ZNF44 PROTEIN"/>
    <property type="match status" value="1"/>
</dbReference>
<evidence type="ECO:0000256" key="1">
    <source>
        <dbReference type="ARBA" id="ARBA00022723"/>
    </source>
</evidence>
<evidence type="ECO:0000256" key="5">
    <source>
        <dbReference type="PROSITE-ProRule" id="PRU00042"/>
    </source>
</evidence>
<dbReference type="FunFam" id="3.30.160.60:FF:000912">
    <property type="entry name" value="Zinc finger protein 660"/>
    <property type="match status" value="1"/>
</dbReference>
<reference evidence="8 9" key="1">
    <citation type="journal article" date="2021" name="Elife">
        <title>Chloroplast acquisition without the gene transfer in kleptoplastic sea slugs, Plakobranchus ocellatus.</title>
        <authorList>
            <person name="Maeda T."/>
            <person name="Takahashi S."/>
            <person name="Yoshida T."/>
            <person name="Shimamura S."/>
            <person name="Takaki Y."/>
            <person name="Nagai Y."/>
            <person name="Toyoda A."/>
            <person name="Suzuki Y."/>
            <person name="Arimoto A."/>
            <person name="Ishii H."/>
            <person name="Satoh N."/>
            <person name="Nishiyama T."/>
            <person name="Hasebe M."/>
            <person name="Maruyama T."/>
            <person name="Minagawa J."/>
            <person name="Obokata J."/>
            <person name="Shigenobu S."/>
        </authorList>
    </citation>
    <scope>NUCLEOTIDE SEQUENCE [LARGE SCALE GENOMIC DNA]</scope>
</reference>
<dbReference type="PROSITE" id="PS00028">
    <property type="entry name" value="ZINC_FINGER_C2H2_1"/>
    <property type="match status" value="8"/>
</dbReference>
<feature type="domain" description="C2H2-type" evidence="7">
    <location>
        <begin position="195"/>
        <end position="224"/>
    </location>
</feature>
<keyword evidence="4" id="KW-0862">Zinc</keyword>
<dbReference type="FunFam" id="3.30.160.60:FF:000446">
    <property type="entry name" value="Zinc finger protein"/>
    <property type="match status" value="1"/>
</dbReference>
<gene>
    <name evidence="8" type="ORF">PoB_005038900</name>
</gene>
<dbReference type="AlphaFoldDB" id="A0AAV4BUL3"/>
<protein>
    <submittedName>
        <fullName evidence="8">Zinc finger 544 protein</fullName>
    </submittedName>
</protein>
<feature type="region of interest" description="Disordered" evidence="6">
    <location>
        <begin position="1"/>
        <end position="48"/>
    </location>
</feature>
<dbReference type="InterPro" id="IPR050758">
    <property type="entry name" value="Znf_C2H2-type"/>
</dbReference>
<feature type="domain" description="C2H2-type" evidence="7">
    <location>
        <begin position="337"/>
        <end position="364"/>
    </location>
</feature>
<dbReference type="SUPFAM" id="SSF57667">
    <property type="entry name" value="beta-beta-alpha zinc fingers"/>
    <property type="match status" value="4"/>
</dbReference>
<evidence type="ECO:0000259" key="7">
    <source>
        <dbReference type="PROSITE" id="PS50157"/>
    </source>
</evidence>
<evidence type="ECO:0000256" key="3">
    <source>
        <dbReference type="ARBA" id="ARBA00022771"/>
    </source>
</evidence>
<keyword evidence="9" id="KW-1185">Reference proteome</keyword>
<evidence type="ECO:0000256" key="6">
    <source>
        <dbReference type="SAM" id="MobiDB-lite"/>
    </source>
</evidence>
<evidence type="ECO:0000313" key="9">
    <source>
        <dbReference type="Proteomes" id="UP000735302"/>
    </source>
</evidence>
<feature type="domain" description="C2H2-type" evidence="7">
    <location>
        <begin position="253"/>
        <end position="280"/>
    </location>
</feature>
<keyword evidence="2" id="KW-0677">Repeat</keyword>
<dbReference type="PROSITE" id="PS50157">
    <property type="entry name" value="ZINC_FINGER_C2H2_2"/>
    <property type="match status" value="8"/>
</dbReference>
<dbReference type="EMBL" id="BLXT01005549">
    <property type="protein sequence ID" value="GFO23884.1"/>
    <property type="molecule type" value="Genomic_DNA"/>
</dbReference>
<keyword evidence="1" id="KW-0479">Metal-binding</keyword>
<dbReference type="FunFam" id="3.30.160.60:FF:001732">
    <property type="entry name" value="Zgc:162936"/>
    <property type="match status" value="1"/>
</dbReference>
<dbReference type="GO" id="GO:0045893">
    <property type="term" value="P:positive regulation of DNA-templated transcription"/>
    <property type="evidence" value="ECO:0007669"/>
    <property type="project" value="UniProtKB-ARBA"/>
</dbReference>
<dbReference type="Pfam" id="PF00096">
    <property type="entry name" value="zf-C2H2"/>
    <property type="match status" value="6"/>
</dbReference>
<evidence type="ECO:0000313" key="8">
    <source>
        <dbReference type="EMBL" id="GFO23884.1"/>
    </source>
</evidence>
<dbReference type="GO" id="GO:0043565">
    <property type="term" value="F:sequence-specific DNA binding"/>
    <property type="evidence" value="ECO:0007669"/>
    <property type="project" value="UniProtKB-ARBA"/>
</dbReference>